<reference evidence="4 5" key="1">
    <citation type="journal article" date="2017" name="Nat. Ecol. Evol.">
        <title>Scallop genome provides insights into evolution of bilaterian karyotype and development.</title>
        <authorList>
            <person name="Wang S."/>
            <person name="Zhang J."/>
            <person name="Jiao W."/>
            <person name="Li J."/>
            <person name="Xun X."/>
            <person name="Sun Y."/>
            <person name="Guo X."/>
            <person name="Huan P."/>
            <person name="Dong B."/>
            <person name="Zhang L."/>
            <person name="Hu X."/>
            <person name="Sun X."/>
            <person name="Wang J."/>
            <person name="Zhao C."/>
            <person name="Wang Y."/>
            <person name="Wang D."/>
            <person name="Huang X."/>
            <person name="Wang R."/>
            <person name="Lv J."/>
            <person name="Li Y."/>
            <person name="Zhang Z."/>
            <person name="Liu B."/>
            <person name="Lu W."/>
            <person name="Hui Y."/>
            <person name="Liang J."/>
            <person name="Zhou Z."/>
            <person name="Hou R."/>
            <person name="Li X."/>
            <person name="Liu Y."/>
            <person name="Li H."/>
            <person name="Ning X."/>
            <person name="Lin Y."/>
            <person name="Zhao L."/>
            <person name="Xing Q."/>
            <person name="Dou J."/>
            <person name="Li Y."/>
            <person name="Mao J."/>
            <person name="Guo H."/>
            <person name="Dou H."/>
            <person name="Li T."/>
            <person name="Mu C."/>
            <person name="Jiang W."/>
            <person name="Fu Q."/>
            <person name="Fu X."/>
            <person name="Miao Y."/>
            <person name="Liu J."/>
            <person name="Yu Q."/>
            <person name="Li R."/>
            <person name="Liao H."/>
            <person name="Li X."/>
            <person name="Kong Y."/>
            <person name="Jiang Z."/>
            <person name="Chourrout D."/>
            <person name="Li R."/>
            <person name="Bao Z."/>
        </authorList>
    </citation>
    <scope>NUCLEOTIDE SEQUENCE [LARGE SCALE GENOMIC DNA]</scope>
    <source>
        <strain evidence="4 5">PY_sf001</strain>
    </source>
</reference>
<comment type="caution">
    <text evidence="4">The sequence shown here is derived from an EMBL/GenBank/DDBJ whole genome shotgun (WGS) entry which is preliminary data.</text>
</comment>
<keyword evidence="2" id="KW-1133">Transmembrane helix</keyword>
<keyword evidence="2" id="KW-0812">Transmembrane</keyword>
<evidence type="ECO:0000256" key="3">
    <source>
        <dbReference type="SAM" id="SignalP"/>
    </source>
</evidence>
<feature type="compositionally biased region" description="Low complexity" evidence="1">
    <location>
        <begin position="480"/>
        <end position="493"/>
    </location>
</feature>
<feature type="region of interest" description="Disordered" evidence="1">
    <location>
        <begin position="480"/>
        <end position="512"/>
    </location>
</feature>
<evidence type="ECO:0000313" key="4">
    <source>
        <dbReference type="EMBL" id="OWF54802.1"/>
    </source>
</evidence>
<feature type="region of interest" description="Disordered" evidence="1">
    <location>
        <begin position="171"/>
        <end position="226"/>
    </location>
</feature>
<keyword evidence="2" id="KW-0472">Membrane</keyword>
<evidence type="ECO:0000256" key="1">
    <source>
        <dbReference type="SAM" id="MobiDB-lite"/>
    </source>
</evidence>
<feature type="region of interest" description="Disordered" evidence="1">
    <location>
        <begin position="249"/>
        <end position="327"/>
    </location>
</feature>
<keyword evidence="5" id="KW-1185">Reference proteome</keyword>
<feature type="compositionally biased region" description="Low complexity" evidence="1">
    <location>
        <begin position="249"/>
        <end position="318"/>
    </location>
</feature>
<evidence type="ECO:0000313" key="5">
    <source>
        <dbReference type="Proteomes" id="UP000242188"/>
    </source>
</evidence>
<sequence length="512" mass="55136">MAVQGIISVWTYSLLFCVLHLYIKGVVCSECTDLARILEVPVVSPCQPTASHVTGSGVVFDFYESNNLVVDSCSCSITIPSTTDFTLSMSAYQGLGIDINSGCGSRIEVNSSRSGSQVMECRVFGSIAMKAGENAAVTLFKEQNGDARYCMLMSTAPSFIMDINCEAVGSPPTTTTKTTTNPMTTTTTTPLPPTTTEPTTTTTTEPTTTKPTTTTPTSTSLITTTTPTSTTVTTTLAVASQPITTTAKTATTTTKQVTKTTKPPTTTTTKPPTTTTTKPPTTTQPLVTTVQSSSPTTSPLLSSSTAISTTTTTTAGAGTNEGGQGENSGNDNLMIIIPVVVGFFLLLLLLVVVTQLVRTKKKQTKDPDMEKFRFGHTFPKHSVFLHSTGMVENTKYDSKEDLHRYSDRYISVTNPVYNHGEAEHLPDLTDQQVTDFTHNSEPDKIISEITLNDTEVNNEAPLYAVVNKTNTNISLDLSKMSDFSSNSSSEVNSIGMLEENERNLRHEETFHY</sequence>
<evidence type="ECO:0000256" key="2">
    <source>
        <dbReference type="SAM" id="Phobius"/>
    </source>
</evidence>
<dbReference type="Proteomes" id="UP000242188">
    <property type="component" value="Unassembled WGS sequence"/>
</dbReference>
<feature type="transmembrane region" description="Helical" evidence="2">
    <location>
        <begin position="333"/>
        <end position="357"/>
    </location>
</feature>
<feature type="signal peptide" evidence="3">
    <location>
        <begin position="1"/>
        <end position="28"/>
    </location>
</feature>
<name>A0A210R1C9_MIZYE</name>
<feature type="compositionally biased region" description="Low complexity" evidence="1">
    <location>
        <begin position="196"/>
        <end position="226"/>
    </location>
</feature>
<dbReference type="AlphaFoldDB" id="A0A210R1C9"/>
<dbReference type="OrthoDB" id="6209181at2759"/>
<feature type="compositionally biased region" description="Low complexity" evidence="1">
    <location>
        <begin position="171"/>
        <end position="189"/>
    </location>
</feature>
<proteinExistence type="predicted"/>
<feature type="chain" id="PRO_5013369856" evidence="3">
    <location>
        <begin position="29"/>
        <end position="512"/>
    </location>
</feature>
<feature type="compositionally biased region" description="Basic and acidic residues" evidence="1">
    <location>
        <begin position="499"/>
        <end position="512"/>
    </location>
</feature>
<accession>A0A210R1C9</accession>
<organism evidence="4 5">
    <name type="scientific">Mizuhopecten yessoensis</name>
    <name type="common">Japanese scallop</name>
    <name type="synonym">Patinopecten yessoensis</name>
    <dbReference type="NCBI Taxonomy" id="6573"/>
    <lineage>
        <taxon>Eukaryota</taxon>
        <taxon>Metazoa</taxon>
        <taxon>Spiralia</taxon>
        <taxon>Lophotrochozoa</taxon>
        <taxon>Mollusca</taxon>
        <taxon>Bivalvia</taxon>
        <taxon>Autobranchia</taxon>
        <taxon>Pteriomorphia</taxon>
        <taxon>Pectinida</taxon>
        <taxon>Pectinoidea</taxon>
        <taxon>Pectinidae</taxon>
        <taxon>Mizuhopecten</taxon>
    </lineage>
</organism>
<gene>
    <name evidence="4" type="ORF">KP79_PYT06591</name>
</gene>
<protein>
    <submittedName>
        <fullName evidence="4">Uncharacterized protein</fullName>
    </submittedName>
</protein>
<keyword evidence="3" id="KW-0732">Signal</keyword>
<dbReference type="EMBL" id="NEDP02000875">
    <property type="protein sequence ID" value="OWF54802.1"/>
    <property type="molecule type" value="Genomic_DNA"/>
</dbReference>